<name>A0A1X7T6D3_AMPQE</name>
<protein>
    <submittedName>
        <fullName evidence="1">Uncharacterized protein</fullName>
    </submittedName>
</protein>
<evidence type="ECO:0000313" key="1">
    <source>
        <dbReference type="EnsemblMetazoa" id="Aqu2.1.10078_001"/>
    </source>
</evidence>
<dbReference type="InParanoid" id="A0A1X7T6D3"/>
<proteinExistence type="predicted"/>
<reference evidence="1" key="1">
    <citation type="submission" date="2017-05" db="UniProtKB">
        <authorList>
            <consortium name="EnsemblMetazoa"/>
        </authorList>
    </citation>
    <scope>IDENTIFICATION</scope>
</reference>
<dbReference type="EnsemblMetazoa" id="Aqu2.1.10078_001">
    <property type="protein sequence ID" value="Aqu2.1.10078_001"/>
    <property type="gene ID" value="Aqu2.1.10078"/>
</dbReference>
<dbReference type="AlphaFoldDB" id="A0A1X7T6D3"/>
<organism evidence="1">
    <name type="scientific">Amphimedon queenslandica</name>
    <name type="common">Sponge</name>
    <dbReference type="NCBI Taxonomy" id="400682"/>
    <lineage>
        <taxon>Eukaryota</taxon>
        <taxon>Metazoa</taxon>
        <taxon>Porifera</taxon>
        <taxon>Demospongiae</taxon>
        <taxon>Heteroscleromorpha</taxon>
        <taxon>Haplosclerida</taxon>
        <taxon>Niphatidae</taxon>
        <taxon>Amphimedon</taxon>
    </lineage>
</organism>
<accession>A0A1X7T6D3</accession>
<sequence>MEECADVFERRDHKEAVRLLRLQDPNLLYRDEPYLLYFSISNGWLDITRELIKKYHFSPHGYYYYS</sequence>